<evidence type="ECO:0000256" key="1">
    <source>
        <dbReference type="SAM" id="Phobius"/>
    </source>
</evidence>
<reference evidence="2 3" key="1">
    <citation type="journal article" date="2020" name="Nat. Commun.">
        <title>Donkey genomes provide new insights into domestication and selection for coat color.</title>
        <authorList>
            <person name="Wang"/>
            <person name="C."/>
            <person name="Li"/>
            <person name="H."/>
            <person name="Guo"/>
            <person name="Y."/>
            <person name="Huang"/>
            <person name="J."/>
            <person name="Sun"/>
            <person name="Y."/>
            <person name="Min"/>
            <person name="J."/>
            <person name="Wang"/>
            <person name="J."/>
            <person name="Fang"/>
            <person name="X."/>
            <person name="Zhao"/>
            <person name="Z."/>
            <person name="Wang"/>
            <person name="S."/>
            <person name="Zhang"/>
            <person name="Y."/>
            <person name="Liu"/>
            <person name="Q."/>
            <person name="Jiang"/>
            <person name="Q."/>
            <person name="Wang"/>
            <person name="X."/>
            <person name="Guo"/>
            <person name="Y."/>
            <person name="Yang"/>
            <person name="C."/>
            <person name="Wang"/>
            <person name="Y."/>
            <person name="Tian"/>
            <person name="F."/>
            <person name="Zhuang"/>
            <person name="G."/>
            <person name="Fan"/>
            <person name="Y."/>
            <person name="Gao"/>
            <person name="Q."/>
            <person name="Li"/>
            <person name="Y."/>
            <person name="Ju"/>
            <person name="Z."/>
            <person name="Li"/>
            <person name="J."/>
            <person name="Li"/>
            <person name="R."/>
            <person name="Hou"/>
            <person name="M."/>
            <person name="Yang"/>
            <person name="G."/>
            <person name="Liu"/>
            <person name="G."/>
            <person name="Liu"/>
            <person name="W."/>
            <person name="Guo"/>
            <person name="J."/>
            <person name="Pan"/>
            <person name="S."/>
            <person name="Fan"/>
            <person name="G."/>
            <person name="Zhang"/>
            <person name="W."/>
            <person name="Zhang"/>
            <person name="R."/>
            <person name="Yu"/>
            <person name="J."/>
            <person name="Zhang"/>
            <person name="X."/>
            <person name="Yin"/>
            <person name="Q."/>
            <person name="Ji"/>
            <person name="C."/>
            <person name="Jin"/>
            <person name="Y."/>
            <person name="Yue"/>
            <person name="G."/>
            <person name="Liu"/>
            <person name="M."/>
            <person name="Xu"/>
            <person name="J."/>
            <person name="Liu"/>
            <person name="S."/>
            <person name="Jordana"/>
            <person name="J."/>
            <person name="Noce"/>
            <person name="A."/>
            <person name="Amills"/>
            <person name="M."/>
            <person name="Wu"/>
            <person name="D.D."/>
            <person name="Li"/>
            <person name="S."/>
            <person name="Zhou"/>
            <person name="X. and Zhong"/>
            <person name="J."/>
        </authorList>
    </citation>
    <scope>NUCLEOTIDE SEQUENCE [LARGE SCALE GENOMIC DNA]</scope>
</reference>
<feature type="transmembrane region" description="Helical" evidence="1">
    <location>
        <begin position="85"/>
        <end position="108"/>
    </location>
</feature>
<sequence length="138" mass="15812">MFIFYPATLPYSFIITKSFLADSLGFSLYKIMSSANSDSFTSSFTIWILFISFSCLIDLARVSNTTLNKSGDSGHSCLVPVLREIAFSFSLLRMILAVGLSYVVFIILRCFPSILILFRVFFYCKWMLYLIKSFLCIY</sequence>
<name>A0A9L0IFE7_EQUAS</name>
<keyword evidence="1" id="KW-0812">Transmembrane</keyword>
<keyword evidence="1" id="KW-0472">Membrane</keyword>
<reference evidence="2" key="2">
    <citation type="submission" date="2025-08" db="UniProtKB">
        <authorList>
            <consortium name="Ensembl"/>
        </authorList>
    </citation>
    <scope>IDENTIFICATION</scope>
</reference>
<proteinExistence type="predicted"/>
<dbReference type="Ensembl" id="ENSEAST00005052374.1">
    <property type="protein sequence ID" value="ENSEASP00005038926.1"/>
    <property type="gene ID" value="ENSEASG00005033147.1"/>
</dbReference>
<protein>
    <submittedName>
        <fullName evidence="2">Uncharacterized protein</fullName>
    </submittedName>
</protein>
<accession>A0A9L0IFE7</accession>
<reference evidence="2" key="3">
    <citation type="submission" date="2025-09" db="UniProtKB">
        <authorList>
            <consortium name="Ensembl"/>
        </authorList>
    </citation>
    <scope>IDENTIFICATION</scope>
</reference>
<feature type="transmembrane region" description="Helical" evidence="1">
    <location>
        <begin position="44"/>
        <end position="64"/>
    </location>
</feature>
<feature type="transmembrane region" description="Helical" evidence="1">
    <location>
        <begin position="114"/>
        <end position="131"/>
    </location>
</feature>
<dbReference type="Proteomes" id="UP000694387">
    <property type="component" value="Chromosome 1"/>
</dbReference>
<evidence type="ECO:0000313" key="2">
    <source>
        <dbReference type="Ensembl" id="ENSEASP00005038926.1"/>
    </source>
</evidence>
<keyword evidence="3" id="KW-1185">Reference proteome</keyword>
<organism evidence="2 3">
    <name type="scientific">Equus asinus</name>
    <name type="common">Donkey</name>
    <name type="synonym">Equus africanus asinus</name>
    <dbReference type="NCBI Taxonomy" id="9793"/>
    <lineage>
        <taxon>Eukaryota</taxon>
        <taxon>Metazoa</taxon>
        <taxon>Chordata</taxon>
        <taxon>Craniata</taxon>
        <taxon>Vertebrata</taxon>
        <taxon>Euteleostomi</taxon>
        <taxon>Mammalia</taxon>
        <taxon>Eutheria</taxon>
        <taxon>Laurasiatheria</taxon>
        <taxon>Perissodactyla</taxon>
        <taxon>Equidae</taxon>
        <taxon>Equus</taxon>
    </lineage>
</organism>
<evidence type="ECO:0000313" key="3">
    <source>
        <dbReference type="Proteomes" id="UP000694387"/>
    </source>
</evidence>
<dbReference type="AlphaFoldDB" id="A0A9L0IFE7"/>
<dbReference type="GeneTree" id="ENSGT01090000263190"/>
<keyword evidence="1" id="KW-1133">Transmembrane helix</keyword>